<name>A0A316ZCA5_9BASI</name>
<feature type="repeat" description="TPR" evidence="1">
    <location>
        <begin position="96"/>
        <end position="129"/>
    </location>
</feature>
<accession>A0A316ZCA5</accession>
<sequence length="255" mass="27046">MLRHSLRLLPRAAPRFASAVRASPAPRALRAPQLPAFAQQQQRRAASSTTPTSSLADPAELESQKALEQGTEALERGDMDEAKAAYARSLAIHPSSSAHFNLGVVHYHGRDLSAAIGAWEAALALAPDSPDAHTNIASAYVLSKPARPDLAVEHLKKAQALAPKDPEIAYNLAAVLEACEQLEEAMVAYKRSLAGGIGRAEQNIRNVGAKILAAKVANETAEAEDGDVAKTIGQALESEIKAQEQKGDGEAREKQ</sequence>
<gene>
    <name evidence="3" type="ORF">FA09DRAFT_337547</name>
</gene>
<dbReference type="InterPro" id="IPR037919">
    <property type="entry name" value="OGT"/>
</dbReference>
<dbReference type="GO" id="GO:0097363">
    <property type="term" value="F:protein O-acetylglucosaminyltransferase activity"/>
    <property type="evidence" value="ECO:0007669"/>
    <property type="project" value="TreeGrafter"/>
</dbReference>
<evidence type="ECO:0000313" key="4">
    <source>
        <dbReference type="Proteomes" id="UP000245946"/>
    </source>
</evidence>
<dbReference type="PANTHER" id="PTHR44366">
    <property type="entry name" value="UDP-N-ACETYLGLUCOSAMINE--PEPTIDE N-ACETYLGLUCOSAMINYLTRANSFERASE 110 KDA SUBUNIT"/>
    <property type="match status" value="1"/>
</dbReference>
<dbReference type="AlphaFoldDB" id="A0A316ZCA5"/>
<evidence type="ECO:0000313" key="3">
    <source>
        <dbReference type="EMBL" id="PWN99417.1"/>
    </source>
</evidence>
<organism evidence="3 4">
    <name type="scientific">Tilletiopsis washingtonensis</name>
    <dbReference type="NCBI Taxonomy" id="58919"/>
    <lineage>
        <taxon>Eukaryota</taxon>
        <taxon>Fungi</taxon>
        <taxon>Dikarya</taxon>
        <taxon>Basidiomycota</taxon>
        <taxon>Ustilaginomycotina</taxon>
        <taxon>Exobasidiomycetes</taxon>
        <taxon>Entylomatales</taxon>
        <taxon>Entylomatales incertae sedis</taxon>
        <taxon>Tilletiopsis</taxon>
    </lineage>
</organism>
<keyword evidence="1" id="KW-0802">TPR repeat</keyword>
<dbReference type="RefSeq" id="XP_025599696.1">
    <property type="nucleotide sequence ID" value="XM_025744005.1"/>
</dbReference>
<dbReference type="InterPro" id="IPR011990">
    <property type="entry name" value="TPR-like_helical_dom_sf"/>
</dbReference>
<feature type="compositionally biased region" description="Low complexity" evidence="2">
    <location>
        <begin position="36"/>
        <end position="58"/>
    </location>
</feature>
<dbReference type="Pfam" id="PF13432">
    <property type="entry name" value="TPR_16"/>
    <property type="match status" value="1"/>
</dbReference>
<dbReference type="SMART" id="SM00028">
    <property type="entry name" value="TPR"/>
    <property type="match status" value="4"/>
</dbReference>
<keyword evidence="4" id="KW-1185">Reference proteome</keyword>
<evidence type="ECO:0000256" key="1">
    <source>
        <dbReference type="PROSITE-ProRule" id="PRU00339"/>
    </source>
</evidence>
<dbReference type="STRING" id="58919.A0A316ZCA5"/>
<dbReference type="EMBL" id="KZ819288">
    <property type="protein sequence ID" value="PWN99417.1"/>
    <property type="molecule type" value="Genomic_DNA"/>
</dbReference>
<dbReference type="SUPFAM" id="SSF48452">
    <property type="entry name" value="TPR-like"/>
    <property type="match status" value="1"/>
</dbReference>
<dbReference type="PROSITE" id="PS50005">
    <property type="entry name" value="TPR"/>
    <property type="match status" value="1"/>
</dbReference>
<dbReference type="GO" id="GO:0006493">
    <property type="term" value="P:protein O-linked glycosylation"/>
    <property type="evidence" value="ECO:0007669"/>
    <property type="project" value="InterPro"/>
</dbReference>
<reference evidence="3 4" key="1">
    <citation type="journal article" date="2018" name="Mol. Biol. Evol.">
        <title>Broad Genomic Sampling Reveals a Smut Pathogenic Ancestry of the Fungal Clade Ustilaginomycotina.</title>
        <authorList>
            <person name="Kijpornyongpan T."/>
            <person name="Mondo S.J."/>
            <person name="Barry K."/>
            <person name="Sandor L."/>
            <person name="Lee J."/>
            <person name="Lipzen A."/>
            <person name="Pangilinan J."/>
            <person name="LaButti K."/>
            <person name="Hainaut M."/>
            <person name="Henrissat B."/>
            <person name="Grigoriev I.V."/>
            <person name="Spatafora J.W."/>
            <person name="Aime M.C."/>
        </authorList>
    </citation>
    <scope>NUCLEOTIDE SEQUENCE [LARGE SCALE GENOMIC DNA]</scope>
    <source>
        <strain evidence="3 4">MCA 4186</strain>
    </source>
</reference>
<dbReference type="OrthoDB" id="1926212at2759"/>
<dbReference type="PANTHER" id="PTHR44366:SF1">
    <property type="entry name" value="UDP-N-ACETYLGLUCOSAMINE--PEPTIDE N-ACETYLGLUCOSAMINYLTRANSFERASE 110 KDA SUBUNIT"/>
    <property type="match status" value="1"/>
</dbReference>
<protein>
    <submittedName>
        <fullName evidence="3">TPR-like protein</fullName>
    </submittedName>
</protein>
<dbReference type="Proteomes" id="UP000245946">
    <property type="component" value="Unassembled WGS sequence"/>
</dbReference>
<feature type="region of interest" description="Disordered" evidence="2">
    <location>
        <begin position="36"/>
        <end position="64"/>
    </location>
</feature>
<dbReference type="Gene3D" id="1.25.40.10">
    <property type="entry name" value="Tetratricopeptide repeat domain"/>
    <property type="match status" value="2"/>
</dbReference>
<proteinExistence type="predicted"/>
<dbReference type="InterPro" id="IPR019734">
    <property type="entry name" value="TPR_rpt"/>
</dbReference>
<dbReference type="GeneID" id="37271549"/>
<evidence type="ECO:0000256" key="2">
    <source>
        <dbReference type="SAM" id="MobiDB-lite"/>
    </source>
</evidence>